<dbReference type="EMBL" id="JALN02000001">
    <property type="protein sequence ID" value="KDF02272.1"/>
    <property type="molecule type" value="Genomic_DNA"/>
</dbReference>
<evidence type="ECO:0000313" key="3">
    <source>
        <dbReference type="Proteomes" id="UP000022835"/>
    </source>
</evidence>
<accession>A0A064CRI4</accession>
<gene>
    <name evidence="2" type="ORF">Y900_025885</name>
</gene>
<organism evidence="2 3">
    <name type="scientific">Mycolicibacterium aromaticivorans JS19b1 = JCM 16368</name>
    <dbReference type="NCBI Taxonomy" id="1440774"/>
    <lineage>
        <taxon>Bacteria</taxon>
        <taxon>Bacillati</taxon>
        <taxon>Actinomycetota</taxon>
        <taxon>Actinomycetes</taxon>
        <taxon>Mycobacteriales</taxon>
        <taxon>Mycobacteriaceae</taxon>
        <taxon>Mycolicibacterium</taxon>
    </lineage>
</organism>
<keyword evidence="1" id="KW-0732">Signal</keyword>
<protein>
    <submittedName>
        <fullName evidence="2">Uncharacterized protein</fullName>
    </submittedName>
</protein>
<dbReference type="eggNOG" id="ENOG5033Y7B">
    <property type="taxonomic scope" value="Bacteria"/>
</dbReference>
<dbReference type="AlphaFoldDB" id="A0A064CRI4"/>
<comment type="caution">
    <text evidence="2">The sequence shown here is derived from an EMBL/GenBank/DDBJ whole genome shotgun (WGS) entry which is preliminary data.</text>
</comment>
<dbReference type="RefSeq" id="WP_051660255.1">
    <property type="nucleotide sequence ID" value="NZ_JALN02000001.1"/>
</dbReference>
<evidence type="ECO:0000313" key="2">
    <source>
        <dbReference type="EMBL" id="KDF02272.1"/>
    </source>
</evidence>
<dbReference type="OrthoDB" id="4715205at2"/>
<keyword evidence="3" id="KW-1185">Reference proteome</keyword>
<evidence type="ECO:0000256" key="1">
    <source>
        <dbReference type="SAM" id="SignalP"/>
    </source>
</evidence>
<proteinExistence type="predicted"/>
<name>A0A064CRI4_9MYCO</name>
<feature type="signal peptide" evidence="1">
    <location>
        <begin position="1"/>
        <end position="23"/>
    </location>
</feature>
<sequence>MSDALLGALAVVSAIALASIVVAADLAGQPPRRRRPPNTRCPRSIGVGTVQMVAGSDDPVIVIEVESVAGQRFTGRLCHSADDEVLSALRPGVIVLVSFDPASRKQLTLADDAIAVRATADRTLLRHGVLTHDQLDLIRFGTHSCGVVTGMRTTGREREALREVELDVMVTRPGGGQFPAQEITLVPEAALDKVSPGSIIDTYYLPADESAIAVCVPPA</sequence>
<dbReference type="Proteomes" id="UP000022835">
    <property type="component" value="Unassembled WGS sequence"/>
</dbReference>
<reference evidence="2" key="1">
    <citation type="submission" date="2014-05" db="EMBL/GenBank/DDBJ databases">
        <title>Genome sequence of Mycobacterium aromaticivorans strain JS19b1T (= DSM 45407T).</title>
        <authorList>
            <person name="Kwak Y."/>
            <person name="Park G.-S."/>
            <person name="Li Q.X."/>
            <person name="Lee S.-E."/>
            <person name="Shin J.-H."/>
        </authorList>
    </citation>
    <scope>NUCLEOTIDE SEQUENCE [LARGE SCALE GENOMIC DNA]</scope>
    <source>
        <strain evidence="2">JS19b1</strain>
    </source>
</reference>
<feature type="chain" id="PRO_5001627016" evidence="1">
    <location>
        <begin position="24"/>
        <end position="219"/>
    </location>
</feature>
<dbReference type="STRING" id="1440774.Y900_025885"/>